<dbReference type="GO" id="GO:0016020">
    <property type="term" value="C:membrane"/>
    <property type="evidence" value="ECO:0007669"/>
    <property type="project" value="UniProtKB-SubCell"/>
</dbReference>
<proteinExistence type="inferred from homology"/>
<comment type="subcellular location">
    <subcellularLocation>
        <location evidence="1">Membrane</location>
        <topology evidence="1">Multi-pass membrane protein</topology>
    </subcellularLocation>
</comment>
<organism evidence="7 8">
    <name type="scientific">Pararcticibacter amylolyticus</name>
    <dbReference type="NCBI Taxonomy" id="2173175"/>
    <lineage>
        <taxon>Bacteria</taxon>
        <taxon>Pseudomonadati</taxon>
        <taxon>Bacteroidota</taxon>
        <taxon>Sphingobacteriia</taxon>
        <taxon>Sphingobacteriales</taxon>
        <taxon>Sphingobacteriaceae</taxon>
        <taxon>Pararcticibacter</taxon>
    </lineage>
</organism>
<evidence type="ECO:0000256" key="1">
    <source>
        <dbReference type="ARBA" id="ARBA00004141"/>
    </source>
</evidence>
<feature type="transmembrane region" description="Helical" evidence="6">
    <location>
        <begin position="253"/>
        <end position="281"/>
    </location>
</feature>
<dbReference type="OrthoDB" id="5761230at2"/>
<dbReference type="Proteomes" id="UP000245647">
    <property type="component" value="Unassembled WGS sequence"/>
</dbReference>
<dbReference type="Pfam" id="PF01594">
    <property type="entry name" value="AI-2E_transport"/>
    <property type="match status" value="1"/>
</dbReference>
<evidence type="ECO:0000256" key="5">
    <source>
        <dbReference type="ARBA" id="ARBA00023136"/>
    </source>
</evidence>
<dbReference type="RefSeq" id="WP_109414282.1">
    <property type="nucleotide sequence ID" value="NZ_QEAS01000002.1"/>
</dbReference>
<dbReference type="InterPro" id="IPR002549">
    <property type="entry name" value="AI-2E-like"/>
</dbReference>
<gene>
    <name evidence="7" type="ORF">DDR33_02990</name>
</gene>
<dbReference type="PANTHER" id="PTHR21716">
    <property type="entry name" value="TRANSMEMBRANE PROTEIN"/>
    <property type="match status" value="1"/>
</dbReference>
<feature type="transmembrane region" description="Helical" evidence="6">
    <location>
        <begin position="149"/>
        <end position="172"/>
    </location>
</feature>
<sequence length="351" mass="38577">MDESKEKKTSDKDLKKFTEKVWITLGIIALLVILIFILKAAFNVLLMIFAGSLIATYFHGLADVIERRTKWRRRWNLLLSLSLTFITAGLLFWFLGAKISGQIGEMSKDLPELVKGAEEKLKHSSLGRKVLTYISSNSSQKLMTSFQQIFRTSFGVVGDFYITMFIGIFFTANPSIYKEGFIKLIPSAGKADARRVFERISYTLKGWLKGMLIAMLFISILTVIGLTILGIPMGLALAVMAGLLNFIPNFGPLIAMIPAVLVSLTVSVNTALIVAGLYLLIQAVESNIVTPMVQNAMIQIPPAMIIISQVLFGTLTGGLGIILATPLLAVIIVIVDELYVKKQQPEATAQT</sequence>
<comment type="similarity">
    <text evidence="2">Belongs to the autoinducer-2 exporter (AI-2E) (TC 2.A.86) family.</text>
</comment>
<evidence type="ECO:0000256" key="2">
    <source>
        <dbReference type="ARBA" id="ARBA00009773"/>
    </source>
</evidence>
<dbReference type="AlphaFoldDB" id="A0A2U2PKS4"/>
<dbReference type="PANTHER" id="PTHR21716:SF62">
    <property type="entry name" value="TRANSPORT PROTEIN YDBI-RELATED"/>
    <property type="match status" value="1"/>
</dbReference>
<accession>A0A2U2PKS4</accession>
<name>A0A2U2PKS4_9SPHI</name>
<keyword evidence="8" id="KW-1185">Reference proteome</keyword>
<feature type="transmembrane region" description="Helical" evidence="6">
    <location>
        <begin position="77"/>
        <end position="96"/>
    </location>
</feature>
<dbReference type="EMBL" id="QEAS01000002">
    <property type="protein sequence ID" value="PWG82005.1"/>
    <property type="molecule type" value="Genomic_DNA"/>
</dbReference>
<dbReference type="GO" id="GO:0055085">
    <property type="term" value="P:transmembrane transport"/>
    <property type="evidence" value="ECO:0007669"/>
    <property type="project" value="TreeGrafter"/>
</dbReference>
<comment type="caution">
    <text evidence="7">The sequence shown here is derived from an EMBL/GenBank/DDBJ whole genome shotgun (WGS) entry which is preliminary data.</text>
</comment>
<feature type="transmembrane region" description="Helical" evidence="6">
    <location>
        <begin position="44"/>
        <end position="65"/>
    </location>
</feature>
<protein>
    <submittedName>
        <fullName evidence="7">AI-2E family transporter</fullName>
    </submittedName>
</protein>
<feature type="transmembrane region" description="Helical" evidence="6">
    <location>
        <begin position="21"/>
        <end position="38"/>
    </location>
</feature>
<evidence type="ECO:0000313" key="7">
    <source>
        <dbReference type="EMBL" id="PWG82005.1"/>
    </source>
</evidence>
<evidence type="ECO:0000256" key="3">
    <source>
        <dbReference type="ARBA" id="ARBA00022692"/>
    </source>
</evidence>
<keyword evidence="3 6" id="KW-0812">Transmembrane</keyword>
<evidence type="ECO:0000256" key="4">
    <source>
        <dbReference type="ARBA" id="ARBA00022989"/>
    </source>
</evidence>
<feature type="transmembrane region" description="Helical" evidence="6">
    <location>
        <begin position="318"/>
        <end position="335"/>
    </location>
</feature>
<feature type="transmembrane region" description="Helical" evidence="6">
    <location>
        <begin position="214"/>
        <end position="247"/>
    </location>
</feature>
<evidence type="ECO:0000256" key="6">
    <source>
        <dbReference type="SAM" id="Phobius"/>
    </source>
</evidence>
<reference evidence="7 8" key="1">
    <citation type="submission" date="2018-04" db="EMBL/GenBank/DDBJ databases">
        <title>Pedobacter chongqingensis sp. nov., isolated from a rottenly hemp rope.</title>
        <authorList>
            <person name="Cai Y."/>
        </authorList>
    </citation>
    <scope>NUCLEOTIDE SEQUENCE [LARGE SCALE GENOMIC DNA]</scope>
    <source>
        <strain evidence="7 8">FJ4-8</strain>
    </source>
</reference>
<keyword evidence="5 6" id="KW-0472">Membrane</keyword>
<evidence type="ECO:0000313" key="8">
    <source>
        <dbReference type="Proteomes" id="UP000245647"/>
    </source>
</evidence>
<keyword evidence="4 6" id="KW-1133">Transmembrane helix</keyword>